<dbReference type="HOGENOM" id="CLU_394190_0_0_3"/>
<keyword evidence="3" id="KW-1003">Cell membrane</keyword>
<dbReference type="Gene3D" id="3.30.479.30">
    <property type="entry name" value="Band 7 domain"/>
    <property type="match status" value="1"/>
</dbReference>
<dbReference type="EMBL" id="CP002198">
    <property type="protein sequence ID" value="ADN13499.1"/>
    <property type="molecule type" value="Genomic_DNA"/>
</dbReference>
<keyword evidence="10" id="KW-1185">Reference proteome</keyword>
<dbReference type="PANTHER" id="PTHR13806">
    <property type="entry name" value="FLOTILLIN-RELATED"/>
    <property type="match status" value="1"/>
</dbReference>
<feature type="domain" description="Flotillin C-terminal" evidence="8">
    <location>
        <begin position="450"/>
        <end position="566"/>
    </location>
</feature>
<dbReference type="Pfam" id="PF01145">
    <property type="entry name" value="Band_7"/>
    <property type="match status" value="1"/>
</dbReference>
<dbReference type="OrthoDB" id="416608at2"/>
<comment type="subcellular location">
    <subcellularLocation>
        <location evidence="1">Cell membrane</location>
    </subcellularLocation>
</comment>
<dbReference type="InterPro" id="IPR001107">
    <property type="entry name" value="Band_7"/>
</dbReference>
<reference evidence="10" key="1">
    <citation type="journal article" date="2011" name="MBio">
        <title>Novel metabolic attributes of the genus Cyanothece, comprising a group of unicellular nitrogen-fixing Cyanobacteria.</title>
        <authorList>
            <person name="Bandyopadhyay A."/>
            <person name="Elvitigala T."/>
            <person name="Welsh E."/>
            <person name="Stockel J."/>
            <person name="Liberton M."/>
            <person name="Min H."/>
            <person name="Sherman L.A."/>
            <person name="Pakrasi H.B."/>
        </authorList>
    </citation>
    <scope>NUCLEOTIDE SEQUENCE [LARGE SCALE GENOMIC DNA]</scope>
    <source>
        <strain evidence="10">PCC 7822</strain>
    </source>
</reference>
<protein>
    <submittedName>
        <fullName evidence="9">Band 7 protein</fullName>
    </submittedName>
</protein>
<dbReference type="GO" id="GO:0005886">
    <property type="term" value="C:plasma membrane"/>
    <property type="evidence" value="ECO:0007669"/>
    <property type="project" value="UniProtKB-SubCell"/>
</dbReference>
<dbReference type="SUPFAM" id="SSF117892">
    <property type="entry name" value="Band 7/SPFH domain"/>
    <property type="match status" value="1"/>
</dbReference>
<evidence type="ECO:0000313" key="10">
    <source>
        <dbReference type="Proteomes" id="UP000008206"/>
    </source>
</evidence>
<dbReference type="KEGG" id="cyj:Cyan7822_1504"/>
<keyword evidence="6" id="KW-0812">Transmembrane</keyword>
<evidence type="ECO:0000256" key="5">
    <source>
        <dbReference type="SAM" id="Coils"/>
    </source>
</evidence>
<evidence type="ECO:0000256" key="2">
    <source>
        <dbReference type="ARBA" id="ARBA00007161"/>
    </source>
</evidence>
<evidence type="ECO:0000256" key="4">
    <source>
        <dbReference type="ARBA" id="ARBA00023136"/>
    </source>
</evidence>
<feature type="coiled-coil region" evidence="5">
    <location>
        <begin position="283"/>
        <end position="341"/>
    </location>
</feature>
<keyword evidence="6" id="KW-1133">Transmembrane helix</keyword>
<comment type="similarity">
    <text evidence="2">Belongs to the band 7/mec-2 family. Flotillin subfamily.</text>
</comment>
<feature type="coiled-coil region" evidence="5">
    <location>
        <begin position="373"/>
        <end position="426"/>
    </location>
</feature>
<evidence type="ECO:0000313" key="9">
    <source>
        <dbReference type="EMBL" id="ADN13499.1"/>
    </source>
</evidence>
<proteinExistence type="inferred from homology"/>
<dbReference type="AlphaFoldDB" id="E0U5A9"/>
<keyword evidence="4 6" id="KW-0472">Membrane</keyword>
<evidence type="ECO:0000256" key="3">
    <source>
        <dbReference type="ARBA" id="ARBA00022475"/>
    </source>
</evidence>
<dbReference type="eggNOG" id="COG2268">
    <property type="taxonomic scope" value="Bacteria"/>
</dbReference>
<evidence type="ECO:0000256" key="1">
    <source>
        <dbReference type="ARBA" id="ARBA00004236"/>
    </source>
</evidence>
<dbReference type="InterPro" id="IPR027705">
    <property type="entry name" value="Flotillin_fam"/>
</dbReference>
<feature type="domain" description="Band 7" evidence="7">
    <location>
        <begin position="77"/>
        <end position="264"/>
    </location>
</feature>
<evidence type="ECO:0000259" key="8">
    <source>
        <dbReference type="Pfam" id="PF15975"/>
    </source>
</evidence>
<evidence type="ECO:0000259" key="7">
    <source>
        <dbReference type="Pfam" id="PF01145"/>
    </source>
</evidence>
<sequence>MNPKFQLSLLNHLFEQQNTQTFIEVSANPTYEQPILAQMPTSQDLGWLIPVGIISGSLITVLITIYVLFSKFYRVCNTNEAFVISGPTRDKQVVTRSTLFFPGFETITVVSLNQVTVTVVRGNTIEKPLRTKDYLKAVFNGSLQVRVNPDQDSVRNAAMLLGAGKKGEQEIVVAEDEIKKRVNDILEGHLRDAASQASLGELQGSVETVTNYLKSKVEPDLARYGLQLLNIAITNIDELNHYNPDNYLDIQAVVTRESIVQQNKKELEKVQEVTKTEIAQLKLLETQKQLDAERELKQKQLENTLQIERMTSENERAVLEVKQTERAKQEILKVIKEQEIEEGSIISQQQLREKHIQQQQVIQEAEIAKGIAINQKNQQLAEAEKALIESRKAVALAETDKETAIKMAEEDRLKELAKIKAQQEKETALIAKQGELEQKRLAAENQKTMAVQEAEAITTIAAAELEKALKEAEGEKAKIAAQNTLSIKALTIQLADQHMDTLIATLPQVMKALAPQPGVLGNNPIILAGGQGDNNGDPTKILLATSGLTLLTKLLQSPMMTNLGKQLVQGLNDSGQVDLSSIVESVTQNPQTIEQISQKEAQVTQSVHKTTTTYKTSS</sequence>
<accession>E0U5A9</accession>
<dbReference type="InterPro" id="IPR036013">
    <property type="entry name" value="Band_7/SPFH_dom_sf"/>
</dbReference>
<name>E0U5A9_GLOV7</name>
<dbReference type="STRING" id="497965.Cyan7822_1504"/>
<dbReference type="Proteomes" id="UP000008206">
    <property type="component" value="Chromosome"/>
</dbReference>
<gene>
    <name evidence="9" type="ordered locus">Cyan7822_1504</name>
</gene>
<dbReference type="InterPro" id="IPR031905">
    <property type="entry name" value="Flotillin_C"/>
</dbReference>
<keyword evidence="5" id="KW-0175">Coiled coil</keyword>
<organism evidence="9 10">
    <name type="scientific">Gloeothece verrucosa (strain PCC 7822)</name>
    <name type="common">Cyanothece sp. (strain PCC 7822)</name>
    <dbReference type="NCBI Taxonomy" id="497965"/>
    <lineage>
        <taxon>Bacteria</taxon>
        <taxon>Bacillati</taxon>
        <taxon>Cyanobacteriota</taxon>
        <taxon>Cyanophyceae</taxon>
        <taxon>Oscillatoriophycideae</taxon>
        <taxon>Chroococcales</taxon>
        <taxon>Aphanothecaceae</taxon>
        <taxon>Gloeothece</taxon>
        <taxon>Gloeothece verrucosa</taxon>
    </lineage>
</organism>
<dbReference type="Pfam" id="PF15975">
    <property type="entry name" value="Flot"/>
    <property type="match status" value="1"/>
</dbReference>
<evidence type="ECO:0000256" key="6">
    <source>
        <dbReference type="SAM" id="Phobius"/>
    </source>
</evidence>
<dbReference type="PANTHER" id="PTHR13806:SF31">
    <property type="entry name" value="FLOTILLIN-LIKE PROTEIN 1-RELATED"/>
    <property type="match status" value="1"/>
</dbReference>
<feature type="transmembrane region" description="Helical" evidence="6">
    <location>
        <begin position="47"/>
        <end position="69"/>
    </location>
</feature>
<dbReference type="RefSeq" id="WP_013321606.1">
    <property type="nucleotide sequence ID" value="NC_014501.1"/>
</dbReference>